<keyword evidence="2" id="KW-1185">Reference proteome</keyword>
<evidence type="ECO:0000313" key="2">
    <source>
        <dbReference type="Proteomes" id="UP001165065"/>
    </source>
</evidence>
<protein>
    <submittedName>
        <fullName evidence="1">Uncharacterized protein</fullName>
    </submittedName>
</protein>
<dbReference type="EMBL" id="BRYA01000135">
    <property type="protein sequence ID" value="GMI40741.1"/>
    <property type="molecule type" value="Genomic_DNA"/>
</dbReference>
<dbReference type="Pfam" id="PF05167">
    <property type="entry name" value="DUF711"/>
    <property type="match status" value="1"/>
</dbReference>
<organism evidence="1 2">
    <name type="scientific">Triparma columacea</name>
    <dbReference type="NCBI Taxonomy" id="722753"/>
    <lineage>
        <taxon>Eukaryota</taxon>
        <taxon>Sar</taxon>
        <taxon>Stramenopiles</taxon>
        <taxon>Ochrophyta</taxon>
        <taxon>Bolidophyceae</taxon>
        <taxon>Parmales</taxon>
        <taxon>Triparmaceae</taxon>
        <taxon>Triparma</taxon>
    </lineage>
</organism>
<dbReference type="Proteomes" id="UP001165065">
    <property type="component" value="Unassembled WGS sequence"/>
</dbReference>
<dbReference type="PANTHER" id="PTHR37560:SF2">
    <property type="entry name" value="DUF711 DOMAIN-CONTAINING PROTEIN"/>
    <property type="match status" value="1"/>
</dbReference>
<sequence length="409" mass="43722">MFVVRSICAFVTISPSDVADLLSSDDLEQTKLFSLLSKVSEGLLKLKEVVEKEGYVVQTVRIATNTFTEYLDLSTPETTLAQVNKIDAILEKLEIHFFNLGPCLTPSQTSTYVPLLLAGRSRISMSSIVHACDLSHASASAAAIISLSKQTSDGINNFRYCMQSSTSLPGAPFFPAAHAANLLENGGRDNIRVAIGLENGKLANAGLAKCETMHDIGTKFRDFYKSAVSPVVRSVAGAVKNMAGWEYIGLDSSLNPSLDEGGSVASAIEGCSWVNGGIGGTGVIGTAAAITTCIQDLGLMKTGYCGIMLPVCEDRRLSEIQDGGRCKASYDVSHLMNVSSVCGVGVDTVPLPCDVEEDDVRGVILDVAGLAERWNKPLSVRMFPVPGKRKGERTEFDSPYLCNTKVFEL</sequence>
<dbReference type="PANTHER" id="PTHR37560">
    <property type="entry name" value="UPF0210 PROTEIN SPR0218"/>
    <property type="match status" value="1"/>
</dbReference>
<dbReference type="SUPFAM" id="SSF51998">
    <property type="entry name" value="PFL-like glycyl radical enzymes"/>
    <property type="match status" value="1"/>
</dbReference>
<reference evidence="2" key="1">
    <citation type="journal article" date="2023" name="Commun. Biol.">
        <title>Genome analysis of Parmales, the sister group of diatoms, reveals the evolutionary specialization of diatoms from phago-mixotrophs to photoautotrophs.</title>
        <authorList>
            <person name="Ban H."/>
            <person name="Sato S."/>
            <person name="Yoshikawa S."/>
            <person name="Yamada K."/>
            <person name="Nakamura Y."/>
            <person name="Ichinomiya M."/>
            <person name="Sato N."/>
            <person name="Blanc-Mathieu R."/>
            <person name="Endo H."/>
            <person name="Kuwata A."/>
            <person name="Ogata H."/>
        </authorList>
    </citation>
    <scope>NUCLEOTIDE SEQUENCE [LARGE SCALE GENOMIC DNA]</scope>
</reference>
<comment type="caution">
    <text evidence="1">The sequence shown here is derived from an EMBL/GenBank/DDBJ whole genome shotgun (WGS) entry which is preliminary data.</text>
</comment>
<evidence type="ECO:0000313" key="1">
    <source>
        <dbReference type="EMBL" id="GMI40741.1"/>
    </source>
</evidence>
<dbReference type="InterPro" id="IPR007841">
    <property type="entry name" value="UPF0210"/>
</dbReference>
<dbReference type="AlphaFoldDB" id="A0A9W7GDE0"/>
<gene>
    <name evidence="1" type="ORF">TrCOL_g10105</name>
</gene>
<proteinExistence type="predicted"/>
<name>A0A9W7GDE0_9STRA</name>
<accession>A0A9W7GDE0</accession>
<dbReference type="Gene3D" id="3.20.70.20">
    <property type="match status" value="1"/>
</dbReference>
<dbReference type="OrthoDB" id="10263808at2759"/>